<protein>
    <submittedName>
        <fullName evidence="1">Uncharacterized protein</fullName>
    </submittedName>
</protein>
<gene>
    <name evidence="1" type="ORF">F5147DRAFT_658915</name>
</gene>
<evidence type="ECO:0000313" key="1">
    <source>
        <dbReference type="EMBL" id="KAG2087626.1"/>
    </source>
</evidence>
<dbReference type="Proteomes" id="UP000823399">
    <property type="component" value="Unassembled WGS sequence"/>
</dbReference>
<reference evidence="1" key="1">
    <citation type="journal article" date="2020" name="New Phytol.">
        <title>Comparative genomics reveals dynamic genome evolution in host specialist ectomycorrhizal fungi.</title>
        <authorList>
            <person name="Lofgren L.A."/>
            <person name="Nguyen N.H."/>
            <person name="Vilgalys R."/>
            <person name="Ruytinx J."/>
            <person name="Liao H.L."/>
            <person name="Branco S."/>
            <person name="Kuo A."/>
            <person name="LaButti K."/>
            <person name="Lipzen A."/>
            <person name="Andreopoulos W."/>
            <person name="Pangilinan J."/>
            <person name="Riley R."/>
            <person name="Hundley H."/>
            <person name="Na H."/>
            <person name="Barry K."/>
            <person name="Grigoriev I.V."/>
            <person name="Stajich J.E."/>
            <person name="Kennedy P.G."/>
        </authorList>
    </citation>
    <scope>NUCLEOTIDE SEQUENCE</scope>
    <source>
        <strain evidence="1">FC423</strain>
    </source>
</reference>
<evidence type="ECO:0000313" key="2">
    <source>
        <dbReference type="Proteomes" id="UP000823399"/>
    </source>
</evidence>
<organism evidence="1 2">
    <name type="scientific">Suillus discolor</name>
    <dbReference type="NCBI Taxonomy" id="1912936"/>
    <lineage>
        <taxon>Eukaryota</taxon>
        <taxon>Fungi</taxon>
        <taxon>Dikarya</taxon>
        <taxon>Basidiomycota</taxon>
        <taxon>Agaricomycotina</taxon>
        <taxon>Agaricomycetes</taxon>
        <taxon>Agaricomycetidae</taxon>
        <taxon>Boletales</taxon>
        <taxon>Suillineae</taxon>
        <taxon>Suillaceae</taxon>
        <taxon>Suillus</taxon>
    </lineage>
</organism>
<dbReference type="AlphaFoldDB" id="A0A9P7JM09"/>
<comment type="caution">
    <text evidence="1">The sequence shown here is derived from an EMBL/GenBank/DDBJ whole genome shotgun (WGS) entry which is preliminary data.</text>
</comment>
<dbReference type="OrthoDB" id="2638291at2759"/>
<proteinExistence type="predicted"/>
<keyword evidence="2" id="KW-1185">Reference proteome</keyword>
<sequence>MWMNYAVVITTSNEAIGPFRNSNNTTGTNKESKSGLESELYHVKEELRNAENNIAYLVEWMTTYRRRWLEEYYHTDNLERYMPYGVCVPNTGQISNDTASPTGYLACDIEGSEKGVICESAGVILEEE</sequence>
<name>A0A9P7JM09_9AGAM</name>
<dbReference type="RefSeq" id="XP_041285281.1">
    <property type="nucleotide sequence ID" value="XM_041434520.1"/>
</dbReference>
<dbReference type="EMBL" id="JABBWM010000130">
    <property type="protein sequence ID" value="KAG2087626.1"/>
    <property type="molecule type" value="Genomic_DNA"/>
</dbReference>
<dbReference type="GeneID" id="64696779"/>
<accession>A0A9P7JM09</accession>